<comment type="caution">
    <text evidence="1">The sequence shown here is derived from an EMBL/GenBank/DDBJ whole genome shotgun (WGS) entry which is preliminary data.</text>
</comment>
<dbReference type="InterPro" id="IPR029063">
    <property type="entry name" value="SAM-dependent_MTases_sf"/>
</dbReference>
<evidence type="ECO:0000313" key="2">
    <source>
        <dbReference type="Proteomes" id="UP000034112"/>
    </source>
</evidence>
<reference evidence="2" key="1">
    <citation type="journal article" date="2015" name="Genome Announc.">
        <title>Draft whole-genome sequence of the biocontrol agent Trichoderma harzianum T6776.</title>
        <authorList>
            <person name="Baroncelli R."/>
            <person name="Piaggeschi G."/>
            <person name="Fiorini L."/>
            <person name="Bertolini E."/>
            <person name="Zapparata A."/>
            <person name="Pe M.E."/>
            <person name="Sarrocco S."/>
            <person name="Vannacci G."/>
        </authorList>
    </citation>
    <scope>NUCLEOTIDE SEQUENCE [LARGE SCALE GENOMIC DNA]</scope>
    <source>
        <strain evidence="2">T6776</strain>
    </source>
</reference>
<dbReference type="CDD" id="cd02440">
    <property type="entry name" value="AdoMet_MTases"/>
    <property type="match status" value="1"/>
</dbReference>
<evidence type="ECO:0000313" key="1">
    <source>
        <dbReference type="EMBL" id="KKP04169.1"/>
    </source>
</evidence>
<dbReference type="Pfam" id="PF13489">
    <property type="entry name" value="Methyltransf_23"/>
    <property type="match status" value="1"/>
</dbReference>
<dbReference type="Proteomes" id="UP000034112">
    <property type="component" value="Unassembled WGS sequence"/>
</dbReference>
<dbReference type="AlphaFoldDB" id="A0A0G0AGT3"/>
<name>A0A0G0AGT3_TRIHA</name>
<evidence type="ECO:0008006" key="3">
    <source>
        <dbReference type="Google" id="ProtNLM"/>
    </source>
</evidence>
<proteinExistence type="predicted"/>
<organism evidence="1 2">
    <name type="scientific">Trichoderma harzianum</name>
    <name type="common">Hypocrea lixii</name>
    <dbReference type="NCBI Taxonomy" id="5544"/>
    <lineage>
        <taxon>Eukaryota</taxon>
        <taxon>Fungi</taxon>
        <taxon>Dikarya</taxon>
        <taxon>Ascomycota</taxon>
        <taxon>Pezizomycotina</taxon>
        <taxon>Sordariomycetes</taxon>
        <taxon>Hypocreomycetidae</taxon>
        <taxon>Hypocreales</taxon>
        <taxon>Hypocreaceae</taxon>
        <taxon>Trichoderma</taxon>
    </lineage>
</organism>
<gene>
    <name evidence="1" type="ORF">THAR02_03761</name>
</gene>
<dbReference type="SUPFAM" id="SSF53335">
    <property type="entry name" value="S-adenosyl-L-methionine-dependent methyltransferases"/>
    <property type="match status" value="1"/>
</dbReference>
<sequence>MSQDGEPVPQPREHYPLSRDLLSSARLHLQHTVFVTGLGYLLHPDVPIGPGSHVAEIATGTGIFALALAGAHPEARVEASDISLAQVPNRHWWPANATFAVLDVLQDPLPDSLLARYDVLCLRHFVSLQPGDPRPLIARLLSMLKPGGYLHWQEWDLTTAAVSAPDGTSTPKMQALIDYIKDPARHVARATWVGDLHQRVETGEVPGVELVAYDRVRPTKPEVIAMHQELMALGTKEVVASLRAREGEASVEAAKFEKIAHDAVDECLSLGRGPVIDQEMVTWVLRKK</sequence>
<dbReference type="EMBL" id="JOKZ01000086">
    <property type="protein sequence ID" value="KKP04169.1"/>
    <property type="molecule type" value="Genomic_DNA"/>
</dbReference>
<protein>
    <recommendedName>
        <fullName evidence="3">Methyltransferase domain-containing protein</fullName>
    </recommendedName>
</protein>
<accession>A0A0G0AGT3</accession>
<dbReference type="OMA" id="LWKLHTG"/>
<dbReference type="OrthoDB" id="417697at2759"/>
<dbReference type="Gene3D" id="3.40.50.150">
    <property type="entry name" value="Vaccinia Virus protein VP39"/>
    <property type="match status" value="1"/>
</dbReference>